<organism evidence="2">
    <name type="scientific">Cacopsylla melanoneura</name>
    <dbReference type="NCBI Taxonomy" id="428564"/>
    <lineage>
        <taxon>Eukaryota</taxon>
        <taxon>Metazoa</taxon>
        <taxon>Ecdysozoa</taxon>
        <taxon>Arthropoda</taxon>
        <taxon>Hexapoda</taxon>
        <taxon>Insecta</taxon>
        <taxon>Pterygota</taxon>
        <taxon>Neoptera</taxon>
        <taxon>Paraneoptera</taxon>
        <taxon>Hemiptera</taxon>
        <taxon>Sternorrhyncha</taxon>
        <taxon>Psylloidea</taxon>
        <taxon>Psyllidae</taxon>
        <taxon>Psyllinae</taxon>
        <taxon>Cacopsylla</taxon>
    </lineage>
</organism>
<dbReference type="EMBL" id="HBUF01524976">
    <property type="protein sequence ID" value="CAG6749936.1"/>
    <property type="molecule type" value="Transcribed_RNA"/>
</dbReference>
<reference evidence="2" key="1">
    <citation type="submission" date="2021-05" db="EMBL/GenBank/DDBJ databases">
        <authorList>
            <person name="Alioto T."/>
            <person name="Alioto T."/>
            <person name="Gomez Garrido J."/>
        </authorList>
    </citation>
    <scope>NUCLEOTIDE SEQUENCE</scope>
</reference>
<protein>
    <submittedName>
        <fullName evidence="2">Uncharacterized protein</fullName>
    </submittedName>
</protein>
<evidence type="ECO:0000256" key="1">
    <source>
        <dbReference type="SAM" id="MobiDB-lite"/>
    </source>
</evidence>
<dbReference type="AlphaFoldDB" id="A0A8D8QEK3"/>
<evidence type="ECO:0000313" key="2">
    <source>
        <dbReference type="EMBL" id="CAG6630346.1"/>
    </source>
</evidence>
<dbReference type="EMBL" id="HBUF01524977">
    <property type="protein sequence ID" value="CAG6749938.1"/>
    <property type="molecule type" value="Transcribed_RNA"/>
</dbReference>
<accession>A0A8D8QEK3</accession>
<feature type="compositionally biased region" description="Polar residues" evidence="1">
    <location>
        <begin position="60"/>
        <end position="72"/>
    </location>
</feature>
<sequence>MSVQPRPACNGPRSNRGDKVNIFCQEIDKVNLYSQAPKTVTIEVGRTGFEVYKPRDSILDSRSTSLGTNSDLLSKRKPSKPNPKDFSTQQTSVAVHASQHQRHSSSFHSPTHHQRQHEPKRKIPVESEKYEVVRTFSSILKDMKSNGHEEIRKFDKYTSTENGVVFSGKNKASQTEDVFLAENATDPYAILDF</sequence>
<dbReference type="EMBL" id="HBUF01246090">
    <property type="protein sequence ID" value="CAG6678515.1"/>
    <property type="molecule type" value="Transcribed_RNA"/>
</dbReference>
<proteinExistence type="predicted"/>
<feature type="compositionally biased region" description="Basic residues" evidence="1">
    <location>
        <begin position="99"/>
        <end position="120"/>
    </location>
</feature>
<dbReference type="EMBL" id="HBUF01246089">
    <property type="protein sequence ID" value="CAG6678513.1"/>
    <property type="molecule type" value="Transcribed_RNA"/>
</dbReference>
<dbReference type="EMBL" id="HBUF01073319">
    <property type="protein sequence ID" value="CAG6630348.1"/>
    <property type="molecule type" value="Transcribed_RNA"/>
</dbReference>
<name>A0A8D8QEK3_9HEMI</name>
<feature type="region of interest" description="Disordered" evidence="1">
    <location>
        <begin position="60"/>
        <end position="127"/>
    </location>
</feature>
<dbReference type="EMBL" id="HBUF01073318">
    <property type="protein sequence ID" value="CAG6630346.1"/>
    <property type="molecule type" value="Transcribed_RNA"/>
</dbReference>